<dbReference type="PRINTS" id="PR00451">
    <property type="entry name" value="CHITINBINDNG"/>
</dbReference>
<keyword evidence="2 3" id="KW-1015">Disulfide bond</keyword>
<reference evidence="7 8" key="1">
    <citation type="submission" date="2020-10" db="EMBL/GenBank/DDBJ databases">
        <title>Plant Genome Project.</title>
        <authorList>
            <person name="Zhang R.-G."/>
        </authorList>
    </citation>
    <scope>NUCLEOTIDE SEQUENCE [LARGE SCALE GENOMIC DNA]</scope>
    <source>
        <strain evidence="7">FAFU-HL-1</strain>
        <tissue evidence="7">Leaf</tissue>
    </source>
</reference>
<name>A0A835JIN1_9ROSI</name>
<dbReference type="InterPro" id="IPR036908">
    <property type="entry name" value="RlpA-like_sf"/>
</dbReference>
<dbReference type="GO" id="GO:0008061">
    <property type="term" value="F:chitin binding"/>
    <property type="evidence" value="ECO:0007669"/>
    <property type="project" value="UniProtKB-UniRule"/>
</dbReference>
<accession>A0A835JIN1</accession>
<dbReference type="AlphaFoldDB" id="A0A835JIN1"/>
<feature type="disulfide bond" evidence="3">
    <location>
        <begin position="32"/>
        <end position="44"/>
    </location>
</feature>
<dbReference type="PROSITE" id="PS00772">
    <property type="entry name" value="BARWIN_2"/>
    <property type="match status" value="1"/>
</dbReference>
<evidence type="ECO:0000259" key="5">
    <source>
        <dbReference type="PROSITE" id="PS50941"/>
    </source>
</evidence>
<dbReference type="PROSITE" id="PS00771">
    <property type="entry name" value="BARWIN_1"/>
    <property type="match status" value="2"/>
</dbReference>
<feature type="signal peptide" evidence="4">
    <location>
        <begin position="1"/>
        <end position="20"/>
    </location>
</feature>
<keyword evidence="4" id="KW-0732">Signal</keyword>
<evidence type="ECO:0000256" key="2">
    <source>
        <dbReference type="ARBA" id="ARBA00023157"/>
    </source>
</evidence>
<dbReference type="GO" id="GO:0042742">
    <property type="term" value="P:defense response to bacterium"/>
    <property type="evidence" value="ECO:0007669"/>
    <property type="project" value="InterPro"/>
</dbReference>
<dbReference type="PROSITE" id="PS51174">
    <property type="entry name" value="BARWIN_3"/>
    <property type="match status" value="2"/>
</dbReference>
<protein>
    <recommendedName>
        <fullName evidence="9">Chitinase</fullName>
    </recommendedName>
</protein>
<comment type="caution">
    <text evidence="7">The sequence shown here is derived from an EMBL/GenBank/DDBJ whole genome shotgun (WGS) entry which is preliminary data.</text>
</comment>
<proteinExistence type="predicted"/>
<evidence type="ECO:0000256" key="3">
    <source>
        <dbReference type="PROSITE-ProRule" id="PRU00261"/>
    </source>
</evidence>
<organism evidence="7 8">
    <name type="scientific">Salix dunnii</name>
    <dbReference type="NCBI Taxonomy" id="1413687"/>
    <lineage>
        <taxon>Eukaryota</taxon>
        <taxon>Viridiplantae</taxon>
        <taxon>Streptophyta</taxon>
        <taxon>Embryophyta</taxon>
        <taxon>Tracheophyta</taxon>
        <taxon>Spermatophyta</taxon>
        <taxon>Magnoliopsida</taxon>
        <taxon>eudicotyledons</taxon>
        <taxon>Gunneridae</taxon>
        <taxon>Pentapetalae</taxon>
        <taxon>rosids</taxon>
        <taxon>fabids</taxon>
        <taxon>Malpighiales</taxon>
        <taxon>Salicaceae</taxon>
        <taxon>Saliceae</taxon>
        <taxon>Salix</taxon>
    </lineage>
</organism>
<dbReference type="CDD" id="cd22777">
    <property type="entry name" value="DPBB_barwin-like"/>
    <property type="match status" value="1"/>
</dbReference>
<feature type="domain" description="Chitin-binding type-1" evidence="5">
    <location>
        <begin position="20"/>
        <end position="63"/>
    </location>
</feature>
<evidence type="ECO:0008006" key="9">
    <source>
        <dbReference type="Google" id="ProtNLM"/>
    </source>
</evidence>
<feature type="disulfide bond" evidence="3">
    <location>
        <begin position="57"/>
        <end position="61"/>
    </location>
</feature>
<dbReference type="InterPro" id="IPR018371">
    <property type="entry name" value="Chitin-binding_1_CS"/>
</dbReference>
<dbReference type="PANTHER" id="PTHR46351">
    <property type="entry name" value="WOUND-INDUCED PROTEIN WIN2"/>
    <property type="match status" value="1"/>
</dbReference>
<dbReference type="InterPro" id="IPR044301">
    <property type="entry name" value="PR4"/>
</dbReference>
<dbReference type="InterPro" id="IPR036861">
    <property type="entry name" value="Endochitinase-like_sf"/>
</dbReference>
<evidence type="ECO:0000256" key="1">
    <source>
        <dbReference type="ARBA" id="ARBA00022669"/>
    </source>
</evidence>
<keyword evidence="8" id="KW-1185">Reference proteome</keyword>
<dbReference type="InterPro" id="IPR018226">
    <property type="entry name" value="Barwin_CS"/>
</dbReference>
<feature type="disulfide bond" evidence="3">
    <location>
        <begin position="23"/>
        <end position="38"/>
    </location>
</feature>
<evidence type="ECO:0000313" key="7">
    <source>
        <dbReference type="EMBL" id="KAF9670106.1"/>
    </source>
</evidence>
<feature type="disulfide bond" evidence="3">
    <location>
        <begin position="37"/>
        <end position="51"/>
    </location>
</feature>
<dbReference type="Pfam" id="PF00187">
    <property type="entry name" value="Chitin_bind_1"/>
    <property type="match status" value="1"/>
</dbReference>
<sequence>MRIYDTFVIVLLCLIGGAIGEQCGRQAGGQTCPNNLCCSQFGWCGDTDDYCSPSKNCQSNCKGGGGGESASNVRATYHLYNPQDHGWDLNAVSAYCSTWDASKPYSWRSKYGWTAFCGPAGPRGQASCGKCLRVTNTRTGAQTTVRIVDQCANGGLDLDVNVFRTIDTDGDGYAKGHLIVNYQFVDCGDSIEIPEPLLAAASMAQSASNVRATYHFYNPEQIGWDLNAASAYCSTWDANKPLAWRKQYGWTAFCGPVGPRGQASCGRCLRVTNSGTGAQVTVRIVDQCSNGGLDLDAGVFRKIDTDGRGNAQGHLIVKQTAVEVEDSYVGASIGDEAAIGAVENMAAELLLRFAMEETLKRVSCIASEGIEFA</sequence>
<feature type="chain" id="PRO_5032545507" description="Chitinase" evidence="4">
    <location>
        <begin position="21"/>
        <end position="373"/>
    </location>
</feature>
<evidence type="ECO:0000256" key="4">
    <source>
        <dbReference type="SAM" id="SignalP"/>
    </source>
</evidence>
<dbReference type="Proteomes" id="UP000657918">
    <property type="component" value="Unassembled WGS sequence"/>
</dbReference>
<dbReference type="Gene3D" id="3.30.60.10">
    <property type="entry name" value="Endochitinase-like"/>
    <property type="match status" value="1"/>
</dbReference>
<dbReference type="SUPFAM" id="SSF57016">
    <property type="entry name" value="Plant lectins/antimicrobial peptides"/>
    <property type="match status" value="1"/>
</dbReference>
<feature type="domain" description="Barwin" evidence="6">
    <location>
        <begin position="205"/>
        <end position="326"/>
    </location>
</feature>
<evidence type="ECO:0000259" key="6">
    <source>
        <dbReference type="PROSITE" id="PS51174"/>
    </source>
</evidence>
<dbReference type="PANTHER" id="PTHR46351:SF7">
    <property type="entry name" value="HEVEIN-LIKE PREPROPROTEIN"/>
    <property type="match status" value="1"/>
</dbReference>
<dbReference type="InterPro" id="IPR001002">
    <property type="entry name" value="Chitin-bd_1"/>
</dbReference>
<dbReference type="Gene3D" id="2.40.40.10">
    <property type="entry name" value="RlpA-like domain"/>
    <property type="match status" value="2"/>
</dbReference>
<dbReference type="FunFam" id="3.30.60.10:FF:000001">
    <property type="entry name" value="Basic endochitinase"/>
    <property type="match status" value="1"/>
</dbReference>
<dbReference type="OrthoDB" id="5985073at2759"/>
<dbReference type="SMART" id="SM00270">
    <property type="entry name" value="ChtBD1"/>
    <property type="match status" value="1"/>
</dbReference>
<dbReference type="PRINTS" id="PR00602">
    <property type="entry name" value="BARWIN"/>
</dbReference>
<dbReference type="Pfam" id="PF00967">
    <property type="entry name" value="Barwin"/>
    <property type="match status" value="2"/>
</dbReference>
<keyword evidence="1 3" id="KW-0147">Chitin-binding</keyword>
<gene>
    <name evidence="7" type="ORF">SADUNF_Sadunf13G0034100</name>
</gene>
<dbReference type="CDD" id="cd06921">
    <property type="entry name" value="ChtBD1_GH19_hevein"/>
    <property type="match status" value="1"/>
</dbReference>
<evidence type="ECO:0000313" key="8">
    <source>
        <dbReference type="Proteomes" id="UP000657918"/>
    </source>
</evidence>
<dbReference type="PROSITE" id="PS50941">
    <property type="entry name" value="CHIT_BIND_I_2"/>
    <property type="match status" value="1"/>
</dbReference>
<dbReference type="InterPro" id="IPR001153">
    <property type="entry name" value="Barwin_dom"/>
</dbReference>
<dbReference type="PROSITE" id="PS00026">
    <property type="entry name" value="CHIT_BIND_I_1"/>
    <property type="match status" value="1"/>
</dbReference>
<dbReference type="SUPFAM" id="SSF50685">
    <property type="entry name" value="Barwin-like endoglucanases"/>
    <property type="match status" value="2"/>
</dbReference>
<feature type="domain" description="Barwin" evidence="6">
    <location>
        <begin position="68"/>
        <end position="189"/>
    </location>
</feature>
<dbReference type="FunFam" id="2.40.40.10:FF:000007">
    <property type="entry name" value="Papaya barwin-like protein"/>
    <property type="match status" value="1"/>
</dbReference>
<dbReference type="EMBL" id="JADGMS010000013">
    <property type="protein sequence ID" value="KAF9670106.1"/>
    <property type="molecule type" value="Genomic_DNA"/>
</dbReference>
<dbReference type="GO" id="GO:0004540">
    <property type="term" value="F:RNA nuclease activity"/>
    <property type="evidence" value="ECO:0007669"/>
    <property type="project" value="InterPro"/>
</dbReference>
<dbReference type="GO" id="GO:0050832">
    <property type="term" value="P:defense response to fungus"/>
    <property type="evidence" value="ECO:0007669"/>
    <property type="project" value="InterPro"/>
</dbReference>